<evidence type="ECO:0000313" key="3">
    <source>
        <dbReference type="Proteomes" id="UP000757232"/>
    </source>
</evidence>
<feature type="compositionally biased region" description="Basic and acidic residues" evidence="1">
    <location>
        <begin position="300"/>
        <end position="312"/>
    </location>
</feature>
<evidence type="ECO:0000313" key="2">
    <source>
        <dbReference type="EMBL" id="OCB89609.1"/>
    </source>
</evidence>
<accession>A0A9Q5I154</accession>
<protein>
    <submittedName>
        <fullName evidence="2">Uncharacterized protein</fullName>
    </submittedName>
</protein>
<feature type="compositionally biased region" description="Pro residues" evidence="1">
    <location>
        <begin position="224"/>
        <end position="241"/>
    </location>
</feature>
<sequence length="337" mass="37076">MSLNDENKNGSSARGLRRATNTVYRRGGRPSMPRGRVQGDMRTNVVDNNGTGTSSPRERSPVSHTRPDNTHEESDRDHRDSHREHARAPSPVKSKPNTRPLSPSPLRDGSTVPSKAAERQSERRQPSPGRFVESPVGSPRKASIPALDDGADRGSGHKFPHLPGPAVPLETSLDSHPSVSSPLRKETPTSLITGKPFPADAADRSHQQDLQNAGRKKTRSVQSAPPPLPGRHKPAPPPAPVSTPKRPTSVPRGTPRFTEDFDHECKDFMSSNVPASASGAEKKEKHSIWGRIGFRNATDEETRRQDRMEPHRSGISKYFETRRPKDRYETLLGSSDI</sequence>
<gene>
    <name evidence="2" type="ORF">A7U60_g3207</name>
</gene>
<feature type="region of interest" description="Disordered" evidence="1">
    <location>
        <begin position="300"/>
        <end position="321"/>
    </location>
</feature>
<feature type="compositionally biased region" description="Polar residues" evidence="1">
    <location>
        <begin position="172"/>
        <end position="181"/>
    </location>
</feature>
<feature type="region of interest" description="Disordered" evidence="1">
    <location>
        <begin position="1"/>
        <end position="286"/>
    </location>
</feature>
<evidence type="ECO:0000256" key="1">
    <source>
        <dbReference type="SAM" id="MobiDB-lite"/>
    </source>
</evidence>
<name>A0A9Q5I154_SANBA</name>
<feature type="compositionally biased region" description="Basic and acidic residues" evidence="1">
    <location>
        <begin position="257"/>
        <end position="267"/>
    </location>
</feature>
<organism evidence="2 3">
    <name type="scientific">Sanghuangporus baumii</name>
    <name type="common">Phellinus baumii</name>
    <dbReference type="NCBI Taxonomy" id="108892"/>
    <lineage>
        <taxon>Eukaryota</taxon>
        <taxon>Fungi</taxon>
        <taxon>Dikarya</taxon>
        <taxon>Basidiomycota</taxon>
        <taxon>Agaricomycotina</taxon>
        <taxon>Agaricomycetes</taxon>
        <taxon>Hymenochaetales</taxon>
        <taxon>Hymenochaetaceae</taxon>
        <taxon>Sanghuangporus</taxon>
    </lineage>
</organism>
<feature type="compositionally biased region" description="Basic and acidic residues" evidence="1">
    <location>
        <begin position="56"/>
        <end position="87"/>
    </location>
</feature>
<feature type="compositionally biased region" description="Polar residues" evidence="1">
    <location>
        <begin position="45"/>
        <end position="55"/>
    </location>
</feature>
<comment type="caution">
    <text evidence="2">The sequence shown here is derived from an EMBL/GenBank/DDBJ whole genome shotgun (WGS) entry which is preliminary data.</text>
</comment>
<reference evidence="2" key="1">
    <citation type="submission" date="2016-06" db="EMBL/GenBank/DDBJ databases">
        <title>Draft Genome sequence of the fungus Inonotus baumii.</title>
        <authorList>
            <person name="Zhu H."/>
            <person name="Lin W."/>
        </authorList>
    </citation>
    <scope>NUCLEOTIDE SEQUENCE</scope>
    <source>
        <strain evidence="2">821</strain>
    </source>
</reference>
<keyword evidence="3" id="KW-1185">Reference proteome</keyword>
<feature type="compositionally biased region" description="Basic and acidic residues" evidence="1">
    <location>
        <begin position="116"/>
        <end position="125"/>
    </location>
</feature>
<proteinExistence type="predicted"/>
<dbReference type="EMBL" id="LNZH02000152">
    <property type="protein sequence ID" value="OCB89609.1"/>
    <property type="molecule type" value="Genomic_DNA"/>
</dbReference>
<dbReference type="AlphaFoldDB" id="A0A9Q5I154"/>
<dbReference type="Proteomes" id="UP000757232">
    <property type="component" value="Unassembled WGS sequence"/>
</dbReference>